<dbReference type="InterPro" id="IPR036322">
    <property type="entry name" value="WD40_repeat_dom_sf"/>
</dbReference>
<evidence type="ECO:0000313" key="3">
    <source>
        <dbReference type="EMBL" id="SFV70862.1"/>
    </source>
</evidence>
<dbReference type="EMBL" id="FPHH01000159">
    <property type="protein sequence ID" value="SFV70862.1"/>
    <property type="molecule type" value="Genomic_DNA"/>
</dbReference>
<accession>A0A1W1CYX6</accession>
<dbReference type="Pfam" id="PF00400">
    <property type="entry name" value="WD40"/>
    <property type="match status" value="1"/>
</dbReference>
<dbReference type="SUPFAM" id="SSF50978">
    <property type="entry name" value="WD40 repeat-like"/>
    <property type="match status" value="1"/>
</dbReference>
<dbReference type="PROSITE" id="PS00678">
    <property type="entry name" value="WD_REPEATS_1"/>
    <property type="match status" value="1"/>
</dbReference>
<keyword evidence="1" id="KW-0853">WD repeat</keyword>
<protein>
    <submittedName>
        <fullName evidence="3">WD-repeat protein</fullName>
    </submittedName>
</protein>
<dbReference type="PROSITE" id="PS50082">
    <property type="entry name" value="WD_REPEATS_2"/>
    <property type="match status" value="2"/>
</dbReference>
<reference evidence="3" key="1">
    <citation type="submission" date="2016-10" db="EMBL/GenBank/DDBJ databases">
        <authorList>
            <person name="de Groot N.N."/>
        </authorList>
    </citation>
    <scope>NUCLEOTIDE SEQUENCE</scope>
</reference>
<name>A0A1W1CYX6_9ZZZZ</name>
<evidence type="ECO:0000256" key="1">
    <source>
        <dbReference type="ARBA" id="ARBA00022574"/>
    </source>
</evidence>
<dbReference type="SMART" id="SM00320">
    <property type="entry name" value="WD40"/>
    <property type="match status" value="6"/>
</dbReference>
<sequence>MKIICNKSVSKPIIFIKILDNKDLVVIDNETTVRFFDKKDLKLKAGFKVGIKHNYYRSPVVAFSNDSNYFATISQDAKEARLFNAKTKKKVAAINRHHGEVSSIGIDTLSRYMFSSGEDGKTFAMDVTSGKLVFTLPPHADTINDIAFSKNGNWVAVGSYDRKISLFSLVSMEPQEKLKGHSAPVMHLKFFQNKLISIDRNSSAIIWNIHTGKIIKRLQGIHDEITAITTDGKEQFLFLGTKLGYVLVYNLHDYEILSSNFIKITSPITKMEFDNENDILILATEDGFIEYYSIYEGVDRLKELLREQKFTLINDVLETNPLLEYTEVYELLTHFWEKSLEKGLLALQKGDKKRAELIFNQFKHLPEKNRIIQRIMKEYEEFPKFIQFAKEGKLSLAYGLANRFTTYKETSIYRSLENRWKKALAQAQKYVLDPKTVDKAREILAPYRGLSEKTLFIQEVMTKANVYKRFREAMAKKNFKMCSELIKQNPYLRELPEYESLMKFADSLYLKAQKAIKEGDLHGAIKIFRVLQDFEEFKEESRNFMADLETHAKFLNAVKNSDLATAFNMMAKSEDLMMTEEGMRLQEMWNNDLFNAKMAALSGNVDGVKSALQKYMHISSKYIALATMFALAYSVQLEEALQKGEERHIIENGIKNYILNFGITEQIEEFYNTFKEKYPETKLSLELLKKGSLSMWRPTMIVNSILE</sequence>
<evidence type="ECO:0000256" key="2">
    <source>
        <dbReference type="ARBA" id="ARBA00022737"/>
    </source>
</evidence>
<keyword evidence="2" id="KW-0677">Repeat</keyword>
<proteinExistence type="predicted"/>
<organism evidence="3">
    <name type="scientific">hydrothermal vent metagenome</name>
    <dbReference type="NCBI Taxonomy" id="652676"/>
    <lineage>
        <taxon>unclassified sequences</taxon>
        <taxon>metagenomes</taxon>
        <taxon>ecological metagenomes</taxon>
    </lineage>
</organism>
<dbReference type="PANTHER" id="PTHR19848">
    <property type="entry name" value="WD40 REPEAT PROTEIN"/>
    <property type="match status" value="1"/>
</dbReference>
<dbReference type="AlphaFoldDB" id="A0A1W1CYX6"/>
<dbReference type="Gene3D" id="2.130.10.10">
    <property type="entry name" value="YVTN repeat-like/Quinoprotein amine dehydrogenase"/>
    <property type="match status" value="1"/>
</dbReference>
<gene>
    <name evidence="3" type="ORF">MNB_SM-5-1295</name>
</gene>
<dbReference type="InterPro" id="IPR001680">
    <property type="entry name" value="WD40_rpt"/>
</dbReference>
<dbReference type="InterPro" id="IPR015943">
    <property type="entry name" value="WD40/YVTN_repeat-like_dom_sf"/>
</dbReference>
<dbReference type="PANTHER" id="PTHR19848:SF8">
    <property type="entry name" value="F-BOX AND WD REPEAT DOMAIN CONTAINING 7"/>
    <property type="match status" value="1"/>
</dbReference>
<dbReference type="InterPro" id="IPR019775">
    <property type="entry name" value="WD40_repeat_CS"/>
</dbReference>